<dbReference type="Pfam" id="PF16313">
    <property type="entry name" value="DUF4953"/>
    <property type="match status" value="1"/>
</dbReference>
<evidence type="ECO:0000313" key="6">
    <source>
        <dbReference type="Proteomes" id="UP000027601"/>
    </source>
</evidence>
<name>A0A069D4J7_9BACE</name>
<evidence type="ECO:0008006" key="7">
    <source>
        <dbReference type="Google" id="ProtNLM"/>
    </source>
</evidence>
<dbReference type="EMBL" id="BAJS01000001">
    <property type="protein sequence ID" value="GAK35069.1"/>
    <property type="molecule type" value="Genomic_DNA"/>
</dbReference>
<reference evidence="5 6" key="1">
    <citation type="journal article" date="2015" name="Microbes Environ.">
        <title>Distribution and evolution of nitrogen fixation genes in the phylum bacteroidetes.</title>
        <authorList>
            <person name="Inoue J."/>
            <person name="Oshima K."/>
            <person name="Suda W."/>
            <person name="Sakamoto M."/>
            <person name="Iino T."/>
            <person name="Noda S."/>
            <person name="Hongoh Y."/>
            <person name="Hattori M."/>
            <person name="Ohkuma M."/>
        </authorList>
    </citation>
    <scope>NUCLEOTIDE SEQUENCE [LARGE SCALE GENOMIC DNA]</scope>
    <source>
        <strain evidence="5 6">JCM 15093</strain>
    </source>
</reference>
<dbReference type="InterPro" id="IPR024079">
    <property type="entry name" value="MetalloPept_cat_dom_sf"/>
</dbReference>
<dbReference type="Proteomes" id="UP000027601">
    <property type="component" value="Unassembled WGS sequence"/>
</dbReference>
<feature type="signal peptide" evidence="1">
    <location>
        <begin position="1"/>
        <end position="18"/>
    </location>
</feature>
<feature type="chain" id="PRO_5005407748" description="Metalloprotease" evidence="1">
    <location>
        <begin position="19"/>
        <end position="831"/>
    </location>
</feature>
<evidence type="ECO:0000259" key="4">
    <source>
        <dbReference type="Pfam" id="PF17162"/>
    </source>
</evidence>
<keyword evidence="1" id="KW-0732">Signal</keyword>
<keyword evidence="6" id="KW-1185">Reference proteome</keyword>
<evidence type="ECO:0000259" key="3">
    <source>
        <dbReference type="Pfam" id="PF17148"/>
    </source>
</evidence>
<organism evidence="5 6">
    <name type="scientific">Bacteroides graminisolvens DSM 19988 = JCM 15093</name>
    <dbReference type="NCBI Taxonomy" id="1121097"/>
    <lineage>
        <taxon>Bacteria</taxon>
        <taxon>Pseudomonadati</taxon>
        <taxon>Bacteroidota</taxon>
        <taxon>Bacteroidia</taxon>
        <taxon>Bacteroidales</taxon>
        <taxon>Bacteroidaceae</taxon>
        <taxon>Bacteroides</taxon>
    </lineage>
</organism>
<dbReference type="CDD" id="cd04276">
    <property type="entry name" value="ZnMc_MMP_like_2"/>
    <property type="match status" value="1"/>
</dbReference>
<dbReference type="InterPro" id="IPR034032">
    <property type="entry name" value="Zn_MMP-like_bac"/>
</dbReference>
<protein>
    <recommendedName>
        <fullName evidence="7">Metalloprotease</fullName>
    </recommendedName>
</protein>
<dbReference type="GO" id="GO:0008237">
    <property type="term" value="F:metallopeptidase activity"/>
    <property type="evidence" value="ECO:0007669"/>
    <property type="project" value="InterPro"/>
</dbReference>
<accession>A0A069D4J7</accession>
<comment type="caution">
    <text evidence="5">The sequence shown here is derived from an EMBL/GenBank/DDBJ whole genome shotgun (WGS) entry which is preliminary data.</text>
</comment>
<dbReference type="InterPro" id="IPR033428">
    <property type="entry name" value="DUF5118"/>
</dbReference>
<evidence type="ECO:0000259" key="2">
    <source>
        <dbReference type="Pfam" id="PF16313"/>
    </source>
</evidence>
<gene>
    <name evidence="5" type="ORF">JCM15093_144</name>
</gene>
<feature type="domain" description="DUF5117" evidence="3">
    <location>
        <begin position="98"/>
        <end position="282"/>
    </location>
</feature>
<evidence type="ECO:0000256" key="1">
    <source>
        <dbReference type="SAM" id="SignalP"/>
    </source>
</evidence>
<evidence type="ECO:0000313" key="5">
    <source>
        <dbReference type="EMBL" id="GAK35069.1"/>
    </source>
</evidence>
<dbReference type="Gene3D" id="3.40.390.10">
    <property type="entry name" value="Collagenase (Catalytic Domain)"/>
    <property type="match status" value="1"/>
</dbReference>
<dbReference type="SUPFAM" id="SSF55486">
    <property type="entry name" value="Metalloproteases ('zincins'), catalytic domain"/>
    <property type="match status" value="1"/>
</dbReference>
<dbReference type="PANTHER" id="PTHR38478">
    <property type="entry name" value="PEPTIDASE M1A AND M12B"/>
    <property type="match status" value="1"/>
</dbReference>
<dbReference type="eggNOG" id="COG5549">
    <property type="taxonomic scope" value="Bacteria"/>
</dbReference>
<feature type="domain" description="DUF5118" evidence="4">
    <location>
        <begin position="39"/>
        <end position="86"/>
    </location>
</feature>
<dbReference type="AlphaFoldDB" id="A0A069D4J7"/>
<dbReference type="RefSeq" id="WP_024995331.1">
    <property type="nucleotide sequence ID" value="NZ_ATZI01000001.1"/>
</dbReference>
<feature type="domain" description="EcxA zinc-binding" evidence="2">
    <location>
        <begin position="413"/>
        <end position="731"/>
    </location>
</feature>
<dbReference type="STRING" id="1121097.GCA_000428125_00398"/>
<proteinExistence type="predicted"/>
<dbReference type="Pfam" id="PF17162">
    <property type="entry name" value="DUF5118"/>
    <property type="match status" value="1"/>
</dbReference>
<dbReference type="Pfam" id="PF17148">
    <property type="entry name" value="DUF5117"/>
    <property type="match status" value="1"/>
</dbReference>
<sequence length="831" mass="94526">MKHLLIVGLLLCSVSANATIPIFGKKKKKEKPEKVEKVSKFNQLVDSAACDKGVFSVYKKNKDYYFLIPDSLTKRDFLIVNKISQVPANFNDAGINKGMNYENLVIQFQINKEQKKVYALQYKPFVSVPASSYIQESVTSNFAKSILESFDIEAYNADSTAVLVKVNKVYDGTKTSFNNVFGMTGLGSSPIGDYSYVTSAKSFPHNIVVKALQTTRIPGAQTEANLTVEVTSNLVLLPEQPMTPRFEDTRVGYFTTPRWYFNDQQHELEKRNVVTRWRLEPKDKEAYLRGELTEPVKPIVFYIDPATPKQWRQYIMEGINDWQATFEKAGFKNAIQAKEVSADDKDFDIDDVRYSVVTYVASDRANAMGPSVYDPRSGEILESDVIWWHNVMSAVHAWMRVQTGSVDSKSRGNKFSDEHMGEAIRFISSHEIGHTLGLKHNMGASFAYPVDSLRSEHFCAHMATAPSIMDYARFNYVAQPGDHVKSITPKIGEYDKFAIEWAYRYYPEEDAHKELSTLKKMVAKAYENPNCHYLPQQDMRTGVDPRAQSEDLGDDAVKASEYGIMNLKRIMPLVLDWTTREGDDYLNAGKLVNDIIGQWNMYAYHVLTNVGGIYLNNTVYGEAAQSYVFVPKSMQKKSVKFLIDQVVTFPEWLFKNEVYNYVYPVKEAPTGYREYSPFATYKNIQSYIFWDLLNNDRMDRMIANEVQNGKKAYSATEMMDDLFNAIFADTMTGRSLTIEQRATQKAFIDALIIAADRNEVSKEKKGLASADTNFASEQIFSGPQRASEAVSVKRGVLLRIEQLLKGKKNSADQATKYHYEDMLLRIDKSLR</sequence>
<dbReference type="InterPro" id="IPR032534">
    <property type="entry name" value="EcxA_zinc-bd"/>
</dbReference>
<dbReference type="OrthoDB" id="9776599at2"/>
<dbReference type="InterPro" id="IPR033413">
    <property type="entry name" value="DUF5117"/>
</dbReference>
<dbReference type="PANTHER" id="PTHR38478:SF1">
    <property type="entry name" value="ZINC DEPENDENT METALLOPROTEASE DOMAIN LIPOPROTEIN"/>
    <property type="match status" value="1"/>
</dbReference>